<evidence type="ECO:0000313" key="1">
    <source>
        <dbReference type="EMBL" id="TKA40053.1"/>
    </source>
</evidence>
<dbReference type="EMBL" id="NAJP01000035">
    <property type="protein sequence ID" value="TKA40053.1"/>
    <property type="molecule type" value="Genomic_DNA"/>
</dbReference>
<evidence type="ECO:0008006" key="3">
    <source>
        <dbReference type="Google" id="ProtNLM"/>
    </source>
</evidence>
<dbReference type="SUPFAM" id="SSF52540">
    <property type="entry name" value="P-loop containing nucleoside triphosphate hydrolases"/>
    <property type="match status" value="1"/>
</dbReference>
<reference evidence="1 2" key="1">
    <citation type="submission" date="2017-03" db="EMBL/GenBank/DDBJ databases">
        <title>Genomes of endolithic fungi from Antarctica.</title>
        <authorList>
            <person name="Coleine C."/>
            <person name="Masonjones S."/>
            <person name="Stajich J.E."/>
        </authorList>
    </citation>
    <scope>NUCLEOTIDE SEQUENCE [LARGE SCALE GENOMIC DNA]</scope>
    <source>
        <strain evidence="1 2">CCFEE 5311</strain>
    </source>
</reference>
<dbReference type="InterPro" id="IPR027417">
    <property type="entry name" value="P-loop_NTPase"/>
</dbReference>
<comment type="caution">
    <text evidence="1">The sequence shown here is derived from an EMBL/GenBank/DDBJ whole genome shotgun (WGS) entry which is preliminary data.</text>
</comment>
<protein>
    <recommendedName>
        <fullName evidence="3">Sulfotransferase domain-containing protein</fullName>
    </recommendedName>
</protein>
<organism evidence="1 2">
    <name type="scientific">Friedmanniomyces endolithicus</name>
    <dbReference type="NCBI Taxonomy" id="329885"/>
    <lineage>
        <taxon>Eukaryota</taxon>
        <taxon>Fungi</taxon>
        <taxon>Dikarya</taxon>
        <taxon>Ascomycota</taxon>
        <taxon>Pezizomycotina</taxon>
        <taxon>Dothideomycetes</taxon>
        <taxon>Dothideomycetidae</taxon>
        <taxon>Mycosphaerellales</taxon>
        <taxon>Teratosphaeriaceae</taxon>
        <taxon>Friedmanniomyces</taxon>
    </lineage>
</organism>
<gene>
    <name evidence="1" type="ORF">B0A54_08841</name>
</gene>
<proteinExistence type="predicted"/>
<dbReference type="Proteomes" id="UP000310066">
    <property type="component" value="Unassembled WGS sequence"/>
</dbReference>
<dbReference type="Gene3D" id="3.40.50.300">
    <property type="entry name" value="P-loop containing nucleotide triphosphate hydrolases"/>
    <property type="match status" value="1"/>
</dbReference>
<dbReference type="PANTHER" id="PTHR36978:SF4">
    <property type="entry name" value="P-LOOP CONTAINING NUCLEOSIDE TRIPHOSPHATE HYDROLASE PROTEIN"/>
    <property type="match status" value="1"/>
</dbReference>
<dbReference type="STRING" id="329885.A0A4U0UVT7"/>
<sequence>MATPADFARLSNWALMLNPDLAINRRHSSRHVPMQVLSLGLCRTGTLSMQAALALLDYPNPYHYSSIFANVQDADMWNAALRAKYFNRGREFGRREWDQLLGHCGAVTDVPAVCFWQELVEAYPEAKVVLVVRDEDKWFESCCKLLDGALDPFGLYVLRFTDPFWFGRIITCASLYIEGLFGSTNPVVAKANARAAYRKHNAEIRATVPKERLLEYRLGSGWEPLCAFLGKEVPGVPFPNLNDSETLRLSFVYAVAKTIRHSLMNLAVVVGAGAWLLSRHTLVSGLMSANALLERRVGYEVVG</sequence>
<dbReference type="InterPro" id="IPR040632">
    <property type="entry name" value="Sulfotransfer_4"/>
</dbReference>
<name>A0A4U0UVT7_9PEZI</name>
<dbReference type="AlphaFoldDB" id="A0A4U0UVT7"/>
<dbReference type="OrthoDB" id="408152at2759"/>
<evidence type="ECO:0000313" key="2">
    <source>
        <dbReference type="Proteomes" id="UP000310066"/>
    </source>
</evidence>
<accession>A0A4U0UVT7</accession>
<dbReference type="PANTHER" id="PTHR36978">
    <property type="entry name" value="P-LOOP CONTAINING NUCLEOTIDE TRIPHOSPHATE HYDROLASE"/>
    <property type="match status" value="1"/>
</dbReference>
<dbReference type="Pfam" id="PF17784">
    <property type="entry name" value="Sulfotransfer_4"/>
    <property type="match status" value="1"/>
</dbReference>